<protein>
    <recommendedName>
        <fullName evidence="3">Nucleotidyl transferase AbiEii/AbiGii toxin family protein</fullName>
    </recommendedName>
</protein>
<gene>
    <name evidence="1" type="ORF">D1164_20575</name>
</gene>
<dbReference type="EMBL" id="QWET01000023">
    <property type="protein sequence ID" value="RIH63250.1"/>
    <property type="molecule type" value="Genomic_DNA"/>
</dbReference>
<dbReference type="RefSeq" id="WP_119351791.1">
    <property type="nucleotide sequence ID" value="NZ_QWET01000023.1"/>
</dbReference>
<dbReference type="Pfam" id="PF08843">
    <property type="entry name" value="AbiEii"/>
    <property type="match status" value="1"/>
</dbReference>
<dbReference type="OrthoDB" id="9796281at2"/>
<evidence type="ECO:0000313" key="1">
    <source>
        <dbReference type="EMBL" id="RIH63250.1"/>
    </source>
</evidence>
<evidence type="ECO:0000313" key="2">
    <source>
        <dbReference type="Proteomes" id="UP000266441"/>
    </source>
</evidence>
<name>A0A399CYV4_9BACT</name>
<keyword evidence="2" id="KW-1185">Reference proteome</keyword>
<evidence type="ECO:0008006" key="3">
    <source>
        <dbReference type="Google" id="ProtNLM"/>
    </source>
</evidence>
<dbReference type="Proteomes" id="UP000266441">
    <property type="component" value="Unassembled WGS sequence"/>
</dbReference>
<organism evidence="1 2">
    <name type="scientific">Mariniphaga sediminis</name>
    <dbReference type="NCBI Taxonomy" id="1628158"/>
    <lineage>
        <taxon>Bacteria</taxon>
        <taxon>Pseudomonadati</taxon>
        <taxon>Bacteroidota</taxon>
        <taxon>Bacteroidia</taxon>
        <taxon>Marinilabiliales</taxon>
        <taxon>Prolixibacteraceae</taxon>
        <taxon>Mariniphaga</taxon>
    </lineage>
</organism>
<sequence length="210" mass="24018">MLFYNTIFPETLVLLKQLQNEDILAEMRLVGGTSLALQIGHRISVDLDLFGTLKGDSISLNKMLTTLKKTESLQQTENIHIYNINNIKVDIVNYPYPWLKSPLMQDGITLGAIEDIAAMKLSAITGRGSKKDFIDLHFILERYTLGELITFYKQKYSNGSIFQVLRSLAYFDDAEEEPMPRMLVNTDWEEVKKTISIKLREYLTSTDADI</sequence>
<proteinExistence type="predicted"/>
<dbReference type="AlphaFoldDB" id="A0A399CYV4"/>
<comment type="caution">
    <text evidence="1">The sequence shown here is derived from an EMBL/GenBank/DDBJ whole genome shotgun (WGS) entry which is preliminary data.</text>
</comment>
<dbReference type="InterPro" id="IPR014942">
    <property type="entry name" value="AbiEii"/>
</dbReference>
<reference evidence="1 2" key="1">
    <citation type="journal article" date="2015" name="Int. J. Syst. Evol. Microbiol.">
        <title>Mariniphaga sediminis sp. nov., isolated from coastal sediment.</title>
        <authorList>
            <person name="Wang F.Q."/>
            <person name="Shen Q.Y."/>
            <person name="Chen G.J."/>
            <person name="Du Z.J."/>
        </authorList>
    </citation>
    <scope>NUCLEOTIDE SEQUENCE [LARGE SCALE GENOMIC DNA]</scope>
    <source>
        <strain evidence="1 2">SY21</strain>
    </source>
</reference>
<accession>A0A399CYV4</accession>